<dbReference type="PANTHER" id="PTHR28152">
    <property type="entry name" value="HYDROXYACYL-THIOESTER DEHYDRATASE TYPE 2, MITOCHONDRIAL"/>
    <property type="match status" value="1"/>
</dbReference>
<organism evidence="2 3">
    <name type="scientific">Hoeflea ulvae</name>
    <dbReference type="NCBI Taxonomy" id="2983764"/>
    <lineage>
        <taxon>Bacteria</taxon>
        <taxon>Pseudomonadati</taxon>
        <taxon>Pseudomonadota</taxon>
        <taxon>Alphaproteobacteria</taxon>
        <taxon>Hyphomicrobiales</taxon>
        <taxon>Rhizobiaceae</taxon>
        <taxon>Hoeflea</taxon>
    </lineage>
</organism>
<name>A0ABT3YD92_9HYPH</name>
<evidence type="ECO:0000313" key="2">
    <source>
        <dbReference type="EMBL" id="MCY0093850.1"/>
    </source>
</evidence>
<protein>
    <submittedName>
        <fullName evidence="2">MaoC family dehydratase N-terminal domain-containing protein</fullName>
    </submittedName>
</protein>
<reference evidence="2" key="1">
    <citation type="submission" date="2022-10" db="EMBL/GenBank/DDBJ databases">
        <title>Hoeflea sp. J2-29, isolated from marine algae.</title>
        <authorList>
            <person name="Kristyanto S."/>
            <person name="Kim J.M."/>
            <person name="Jeon C.O."/>
        </authorList>
    </citation>
    <scope>NUCLEOTIDE SEQUENCE</scope>
    <source>
        <strain evidence="2">J2-29</strain>
    </source>
</reference>
<dbReference type="EMBL" id="JAOVZQ010000001">
    <property type="protein sequence ID" value="MCY0093850.1"/>
    <property type="molecule type" value="Genomic_DNA"/>
</dbReference>
<dbReference type="Proteomes" id="UP001081283">
    <property type="component" value="Unassembled WGS sequence"/>
</dbReference>
<dbReference type="RefSeq" id="WP_267611794.1">
    <property type="nucleotide sequence ID" value="NZ_JAOVZQ010000001.1"/>
</dbReference>
<keyword evidence="3" id="KW-1185">Reference proteome</keyword>
<gene>
    <name evidence="2" type="ORF">OEG82_07425</name>
</gene>
<dbReference type="PANTHER" id="PTHR28152:SF1">
    <property type="entry name" value="HYDROXYACYL-THIOESTER DEHYDRATASE TYPE 2, MITOCHONDRIAL"/>
    <property type="match status" value="1"/>
</dbReference>
<dbReference type="InterPro" id="IPR003124">
    <property type="entry name" value="WH2_dom"/>
</dbReference>
<dbReference type="Gene3D" id="3.10.129.10">
    <property type="entry name" value="Hotdog Thioesterase"/>
    <property type="match status" value="2"/>
</dbReference>
<dbReference type="InterPro" id="IPR039569">
    <property type="entry name" value="FAS1-like_DH_region"/>
</dbReference>
<comment type="caution">
    <text evidence="2">The sequence shown here is derived from an EMBL/GenBank/DDBJ whole genome shotgun (WGS) entry which is preliminary data.</text>
</comment>
<dbReference type="PROSITE" id="PS51082">
    <property type="entry name" value="WH2"/>
    <property type="match status" value="1"/>
</dbReference>
<sequence length="265" mass="29338">MEDRADLQRAQLLQSILPSPRSFGGVTELPLLSHWCQFHQTSGLADTGRDGHPKVGNFLPDTGLPRRMWAGSRIEFLAPIHAGAALKKVCSVKAITPKEGASGKLCFVTVSHDISADGETVIREEQDLVYRAEPGDETAYPPRRVDPPQGAQFEDVISSDPVMLFRFSALTFNSHRIHYDREYAVEVERHEGLVVHGPLIATLLFDLLGRNTGWNRLRHFAFRAVSPLYDIRPFEISGKLDGGKATLWAHTRAGGLAMKAEAEFA</sequence>
<dbReference type="SUPFAM" id="SSF54637">
    <property type="entry name" value="Thioesterase/thiol ester dehydrase-isomerase"/>
    <property type="match status" value="2"/>
</dbReference>
<evidence type="ECO:0000313" key="3">
    <source>
        <dbReference type="Proteomes" id="UP001081283"/>
    </source>
</evidence>
<evidence type="ECO:0000259" key="1">
    <source>
        <dbReference type="PROSITE" id="PS51082"/>
    </source>
</evidence>
<accession>A0ABT3YD92</accession>
<dbReference type="Pfam" id="PF13452">
    <property type="entry name" value="FAS1_DH_region"/>
    <property type="match status" value="1"/>
</dbReference>
<dbReference type="InterPro" id="IPR029069">
    <property type="entry name" value="HotDog_dom_sf"/>
</dbReference>
<feature type="domain" description="WH2" evidence="1">
    <location>
        <begin position="72"/>
        <end position="89"/>
    </location>
</feature>
<dbReference type="InterPro" id="IPR052741">
    <property type="entry name" value="Mitochondrial_HTD2"/>
</dbReference>
<proteinExistence type="predicted"/>